<organism evidence="2 3">
    <name type="scientific">Aromia moschata</name>
    <dbReference type="NCBI Taxonomy" id="1265417"/>
    <lineage>
        <taxon>Eukaryota</taxon>
        <taxon>Metazoa</taxon>
        <taxon>Ecdysozoa</taxon>
        <taxon>Arthropoda</taxon>
        <taxon>Hexapoda</taxon>
        <taxon>Insecta</taxon>
        <taxon>Pterygota</taxon>
        <taxon>Neoptera</taxon>
        <taxon>Endopterygota</taxon>
        <taxon>Coleoptera</taxon>
        <taxon>Polyphaga</taxon>
        <taxon>Cucujiformia</taxon>
        <taxon>Chrysomeloidea</taxon>
        <taxon>Cerambycidae</taxon>
        <taxon>Cerambycinae</taxon>
        <taxon>Callichromatini</taxon>
        <taxon>Aromia</taxon>
    </lineage>
</organism>
<protein>
    <submittedName>
        <fullName evidence="2">Uncharacterized protein</fullName>
    </submittedName>
</protein>
<dbReference type="PANTHER" id="PTHR46060:SF1">
    <property type="entry name" value="MARINER MOS1 TRANSPOSASE-LIKE PROTEIN"/>
    <property type="match status" value="1"/>
</dbReference>
<evidence type="ECO:0000256" key="1">
    <source>
        <dbReference type="SAM" id="MobiDB-lite"/>
    </source>
</evidence>
<dbReference type="EMBL" id="JAPWTK010000239">
    <property type="protein sequence ID" value="KAJ8944795.1"/>
    <property type="molecule type" value="Genomic_DNA"/>
</dbReference>
<dbReference type="AlphaFoldDB" id="A0AAV8Y2E8"/>
<feature type="compositionally biased region" description="Basic and acidic residues" evidence="1">
    <location>
        <begin position="101"/>
        <end position="113"/>
    </location>
</feature>
<feature type="region of interest" description="Disordered" evidence="1">
    <location>
        <begin position="94"/>
        <end position="123"/>
    </location>
</feature>
<keyword evidence="3" id="KW-1185">Reference proteome</keyword>
<evidence type="ECO:0000313" key="3">
    <source>
        <dbReference type="Proteomes" id="UP001162162"/>
    </source>
</evidence>
<gene>
    <name evidence="2" type="ORF">NQ318_003663</name>
</gene>
<dbReference type="InterPro" id="IPR052709">
    <property type="entry name" value="Transposase-MT_Hybrid"/>
</dbReference>
<dbReference type="Proteomes" id="UP001162162">
    <property type="component" value="Unassembled WGS sequence"/>
</dbReference>
<reference evidence="2" key="1">
    <citation type="journal article" date="2023" name="Insect Mol. Biol.">
        <title>Genome sequencing provides insights into the evolution of gene families encoding plant cell wall-degrading enzymes in longhorned beetles.</title>
        <authorList>
            <person name="Shin N.R."/>
            <person name="Okamura Y."/>
            <person name="Kirsch R."/>
            <person name="Pauchet Y."/>
        </authorList>
    </citation>
    <scope>NUCLEOTIDE SEQUENCE</scope>
    <source>
        <strain evidence="2">AMC_N1</strain>
    </source>
</reference>
<proteinExistence type="predicted"/>
<accession>A0AAV8Y2E8</accession>
<dbReference type="PANTHER" id="PTHR46060">
    <property type="entry name" value="MARINER MOS1 TRANSPOSASE-LIKE PROTEIN"/>
    <property type="match status" value="1"/>
</dbReference>
<sequence length="224" mass="25080">MLKEVHGNESVFRTQVMNGLNGLDPPHTTNSRSATILKEDSADRLTVGEKSEATRRQTDVCLRVEQTEKSVARLDRPWTCRADACAKINVTDSGSSAVGLKEGRKTTEDDSRPGRPTTPKTDENVEITGKLIPEVRRLSIRELDEITRINKECFRQILHEWFNMCKVCAKMLPKLLTPEQKESRMNICADILNNIDPDPGLLDTVIMCDECVEAVKGKATDVLN</sequence>
<comment type="caution">
    <text evidence="2">The sequence shown here is derived from an EMBL/GenBank/DDBJ whole genome shotgun (WGS) entry which is preliminary data.</text>
</comment>
<name>A0AAV8Y2E8_9CUCU</name>
<evidence type="ECO:0000313" key="2">
    <source>
        <dbReference type="EMBL" id="KAJ8944795.1"/>
    </source>
</evidence>